<dbReference type="AlphaFoldDB" id="A0A0D3JAA8"/>
<name>A0A0D3JAA8_EMIH1</name>
<reference evidence="1" key="2">
    <citation type="submission" date="2024-10" db="UniProtKB">
        <authorList>
            <consortium name="EnsemblProtists"/>
        </authorList>
    </citation>
    <scope>IDENTIFICATION</scope>
</reference>
<dbReference type="KEGG" id="ehx:EMIHUDRAFT_355053"/>
<dbReference type="GeneID" id="17265990"/>
<dbReference type="RefSeq" id="XP_005772872.1">
    <property type="nucleotide sequence ID" value="XM_005772815.1"/>
</dbReference>
<accession>A0A0D3JAA8</accession>
<keyword evidence="2" id="KW-1185">Reference proteome</keyword>
<dbReference type="Proteomes" id="UP000013827">
    <property type="component" value="Unassembled WGS sequence"/>
</dbReference>
<protein>
    <submittedName>
        <fullName evidence="1">Uncharacterized protein</fullName>
    </submittedName>
</protein>
<proteinExistence type="predicted"/>
<evidence type="ECO:0000313" key="1">
    <source>
        <dbReference type="EnsemblProtists" id="EOD20443"/>
    </source>
</evidence>
<evidence type="ECO:0000313" key="2">
    <source>
        <dbReference type="Proteomes" id="UP000013827"/>
    </source>
</evidence>
<dbReference type="HOGENOM" id="CLU_1060036_0_0_1"/>
<organism evidence="1 2">
    <name type="scientific">Emiliania huxleyi (strain CCMP1516)</name>
    <dbReference type="NCBI Taxonomy" id="280463"/>
    <lineage>
        <taxon>Eukaryota</taxon>
        <taxon>Haptista</taxon>
        <taxon>Haptophyta</taxon>
        <taxon>Prymnesiophyceae</taxon>
        <taxon>Isochrysidales</taxon>
        <taxon>Noelaerhabdaceae</taxon>
        <taxon>Emiliania</taxon>
    </lineage>
</organism>
<sequence length="263" mass="27876">MPSYDKPTCPSYDKPTCPQPTKHYLIKKKSRGVKDDGALVKLGDVDLAGKVQIRNLLGKVEEGTKKITEAVTDMLGDSLGGLIDNILKKVFSGESSLDKVKKLVTSLVSCGGLWNALEAFFSRIACAVGTTLKTVIVAVKCLIEDGKCPKKWERIIEAIEKRVPEFLSCIKNSLTALFEALFGGATELLGKIKHAIAGIWPDGCGCPHGGLAGIFGKIFALAGAVFGALQTVLGSLPGLVVGILQATGDLVKNIFEGKLFSSV</sequence>
<dbReference type="EnsemblProtists" id="EOD20443">
    <property type="protein sequence ID" value="EOD20443"/>
    <property type="gene ID" value="EMIHUDRAFT_355053"/>
</dbReference>
<reference evidence="2" key="1">
    <citation type="journal article" date="2013" name="Nature">
        <title>Pan genome of the phytoplankton Emiliania underpins its global distribution.</title>
        <authorList>
            <person name="Read B.A."/>
            <person name="Kegel J."/>
            <person name="Klute M.J."/>
            <person name="Kuo A."/>
            <person name="Lefebvre S.C."/>
            <person name="Maumus F."/>
            <person name="Mayer C."/>
            <person name="Miller J."/>
            <person name="Monier A."/>
            <person name="Salamov A."/>
            <person name="Young J."/>
            <person name="Aguilar M."/>
            <person name="Claverie J.M."/>
            <person name="Frickenhaus S."/>
            <person name="Gonzalez K."/>
            <person name="Herman E.K."/>
            <person name="Lin Y.C."/>
            <person name="Napier J."/>
            <person name="Ogata H."/>
            <person name="Sarno A.F."/>
            <person name="Shmutz J."/>
            <person name="Schroeder D."/>
            <person name="de Vargas C."/>
            <person name="Verret F."/>
            <person name="von Dassow P."/>
            <person name="Valentin K."/>
            <person name="Van de Peer Y."/>
            <person name="Wheeler G."/>
            <person name="Dacks J.B."/>
            <person name="Delwiche C.F."/>
            <person name="Dyhrman S.T."/>
            <person name="Glockner G."/>
            <person name="John U."/>
            <person name="Richards T."/>
            <person name="Worden A.Z."/>
            <person name="Zhang X."/>
            <person name="Grigoriev I.V."/>
            <person name="Allen A.E."/>
            <person name="Bidle K."/>
            <person name="Borodovsky M."/>
            <person name="Bowler C."/>
            <person name="Brownlee C."/>
            <person name="Cock J.M."/>
            <person name="Elias M."/>
            <person name="Gladyshev V.N."/>
            <person name="Groth M."/>
            <person name="Guda C."/>
            <person name="Hadaegh A."/>
            <person name="Iglesias-Rodriguez M.D."/>
            <person name="Jenkins J."/>
            <person name="Jones B.M."/>
            <person name="Lawson T."/>
            <person name="Leese F."/>
            <person name="Lindquist E."/>
            <person name="Lobanov A."/>
            <person name="Lomsadze A."/>
            <person name="Malik S.B."/>
            <person name="Marsh M.E."/>
            <person name="Mackinder L."/>
            <person name="Mock T."/>
            <person name="Mueller-Roeber B."/>
            <person name="Pagarete A."/>
            <person name="Parker M."/>
            <person name="Probert I."/>
            <person name="Quesneville H."/>
            <person name="Raines C."/>
            <person name="Rensing S.A."/>
            <person name="Riano-Pachon D.M."/>
            <person name="Richier S."/>
            <person name="Rokitta S."/>
            <person name="Shiraiwa Y."/>
            <person name="Soanes D.M."/>
            <person name="van der Giezen M."/>
            <person name="Wahlund T.M."/>
            <person name="Williams B."/>
            <person name="Wilson W."/>
            <person name="Wolfe G."/>
            <person name="Wurch L.L."/>
        </authorList>
    </citation>
    <scope>NUCLEOTIDE SEQUENCE</scope>
</reference>
<dbReference type="PaxDb" id="2903-EOD20443"/>